<dbReference type="Gene3D" id="3.60.10.10">
    <property type="entry name" value="Endonuclease/exonuclease/phosphatase"/>
    <property type="match status" value="1"/>
</dbReference>
<name>A0AAW2BLC0_9ROSI</name>
<keyword evidence="3" id="KW-1185">Reference proteome</keyword>
<dbReference type="InterPro" id="IPR036691">
    <property type="entry name" value="Endo/exonu/phosph_ase_sf"/>
</dbReference>
<dbReference type="PANTHER" id="PTHR33116">
    <property type="entry name" value="REVERSE TRANSCRIPTASE ZINC-BINDING DOMAIN-CONTAINING PROTEIN-RELATED-RELATED"/>
    <property type="match status" value="1"/>
</dbReference>
<sequence length="781" mass="89663">MLGDFSEVLIGDDKFGGRHININRALEFKDCVDTYNFLDLGFSGPKFTWSNKRQVSNLILERIDRCFVNPVWRILYLEASVTHLPRIFSDHCPVLIELCKPVSNVLRQHRNKIRCIKTNYGDWISDEEGVKDHILSSFRTLYTTSFCMSSSKSPVFDFSCCYLSEEEKGLISKEVTDEEIKVGLWALKPFKAPGVDGLHAEFFQHFWHEVKNSVCTEVRNVFLQGVVPGYLNETLISLIPKCQNPESLGNYRPIGLCNSVYKFFYKIVVARIRPYLSNLIFPVQAVFVPRRKGIDNVLIAQELIHSLDNKKGKVGFMAIKMDLEKAYDRLEWNFIHKVLQAFHFPHNLIKLDPMKASRENVEISHFFFTDNLILLAKVDDKAYEAISDVLDNFCNESIQKVSTKKSRIYFSPNVKAEMKVRVCDKLGIQATSNFGKYLDFPLRNKGAARNQFNFIAERVINKLSSWNAKFLFFAGRTILVKFVMAAIPNYVMQGAALSAHLCDKLDKINKDFLWGSSSEKRKLQLVGWNKIVKPKEEGGLGIQSVRGRNLALLSKLNWRLYQEKEALWAKIIITKYCSTSRRNSKDPDKLPCSPNWTAIKMGFPIFSKVYPLCKCQSESIIHMLRECGVALDFWRKIGVPYPLDSSFKDNMCDWLKTNCLSKLVHQSTIPSNILFPFAIWSLWKHINSVVFENTTLNPKIHTTCINQALEYFLCISKTRQQKHKIAIHVRWNKPPTGWFKLNTDGASFGILEKPGREASFEIHVVTGLKVSQDPLSLLLVL</sequence>
<dbReference type="AlphaFoldDB" id="A0AAW2BLC0"/>
<comment type="caution">
    <text evidence="2">The sequence shown here is derived from an EMBL/GenBank/DDBJ whole genome shotgun (WGS) entry which is preliminary data.</text>
</comment>
<dbReference type="Proteomes" id="UP001459277">
    <property type="component" value="Unassembled WGS sequence"/>
</dbReference>
<evidence type="ECO:0000259" key="1">
    <source>
        <dbReference type="Pfam" id="PF00078"/>
    </source>
</evidence>
<dbReference type="EMBL" id="JAZDWU010000011">
    <property type="protein sequence ID" value="KAK9986163.1"/>
    <property type="molecule type" value="Genomic_DNA"/>
</dbReference>
<dbReference type="CDD" id="cd01650">
    <property type="entry name" value="RT_nLTR_like"/>
    <property type="match status" value="1"/>
</dbReference>
<dbReference type="InterPro" id="IPR000477">
    <property type="entry name" value="RT_dom"/>
</dbReference>
<dbReference type="InterPro" id="IPR043502">
    <property type="entry name" value="DNA/RNA_pol_sf"/>
</dbReference>
<dbReference type="SUPFAM" id="SSF56219">
    <property type="entry name" value="DNase I-like"/>
    <property type="match status" value="1"/>
</dbReference>
<organism evidence="2 3">
    <name type="scientific">Lithocarpus litseifolius</name>
    <dbReference type="NCBI Taxonomy" id="425828"/>
    <lineage>
        <taxon>Eukaryota</taxon>
        <taxon>Viridiplantae</taxon>
        <taxon>Streptophyta</taxon>
        <taxon>Embryophyta</taxon>
        <taxon>Tracheophyta</taxon>
        <taxon>Spermatophyta</taxon>
        <taxon>Magnoliopsida</taxon>
        <taxon>eudicotyledons</taxon>
        <taxon>Gunneridae</taxon>
        <taxon>Pentapetalae</taxon>
        <taxon>rosids</taxon>
        <taxon>fabids</taxon>
        <taxon>Fagales</taxon>
        <taxon>Fagaceae</taxon>
        <taxon>Lithocarpus</taxon>
    </lineage>
</organism>
<protein>
    <recommendedName>
        <fullName evidence="1">Reverse transcriptase domain-containing protein</fullName>
    </recommendedName>
</protein>
<evidence type="ECO:0000313" key="2">
    <source>
        <dbReference type="EMBL" id="KAK9986163.1"/>
    </source>
</evidence>
<dbReference type="PANTHER" id="PTHR33116:SF70">
    <property type="entry name" value="NON-LTR RETROELEMENT REVERSE TRANSCRIPTASE-LIKE PROTEIN"/>
    <property type="match status" value="1"/>
</dbReference>
<reference evidence="2 3" key="1">
    <citation type="submission" date="2024-01" db="EMBL/GenBank/DDBJ databases">
        <title>A telomere-to-telomere, gap-free genome of sweet tea (Lithocarpus litseifolius).</title>
        <authorList>
            <person name="Zhou J."/>
        </authorList>
    </citation>
    <scope>NUCLEOTIDE SEQUENCE [LARGE SCALE GENOMIC DNA]</scope>
    <source>
        <strain evidence="2">Zhou-2022a</strain>
        <tissue evidence="2">Leaf</tissue>
    </source>
</reference>
<evidence type="ECO:0000313" key="3">
    <source>
        <dbReference type="Proteomes" id="UP001459277"/>
    </source>
</evidence>
<proteinExistence type="predicted"/>
<feature type="domain" description="Reverse transcriptase" evidence="1">
    <location>
        <begin position="243"/>
        <end position="349"/>
    </location>
</feature>
<dbReference type="Pfam" id="PF00078">
    <property type="entry name" value="RVT_1"/>
    <property type="match status" value="1"/>
</dbReference>
<gene>
    <name evidence="2" type="ORF">SO802_031114</name>
</gene>
<dbReference type="SUPFAM" id="SSF56672">
    <property type="entry name" value="DNA/RNA polymerases"/>
    <property type="match status" value="1"/>
</dbReference>
<accession>A0AAW2BLC0</accession>